<dbReference type="OrthoDB" id="3907216at2759"/>
<dbReference type="Gene3D" id="2.170.150.70">
    <property type="match status" value="1"/>
</dbReference>
<keyword evidence="3" id="KW-1185">Reference proteome</keyword>
<gene>
    <name evidence="2" type="ORF">VPNG_00540</name>
</gene>
<evidence type="ECO:0008006" key="4">
    <source>
        <dbReference type="Google" id="ProtNLM"/>
    </source>
</evidence>
<dbReference type="STRING" id="1230097.A0A423XLZ4"/>
<reference evidence="2 3" key="1">
    <citation type="submission" date="2015-09" db="EMBL/GenBank/DDBJ databases">
        <title>Host preference determinants of Valsa canker pathogens revealed by comparative genomics.</title>
        <authorList>
            <person name="Yin Z."/>
            <person name="Huang L."/>
        </authorList>
    </citation>
    <scope>NUCLEOTIDE SEQUENCE [LARGE SCALE GENOMIC DNA]</scope>
    <source>
        <strain evidence="2 3">SXYLt</strain>
    </source>
</reference>
<comment type="caution">
    <text evidence="2">The sequence shown here is derived from an EMBL/GenBank/DDBJ whole genome shotgun (WGS) entry which is preliminary data.</text>
</comment>
<evidence type="ECO:0000313" key="2">
    <source>
        <dbReference type="EMBL" id="ROW17578.1"/>
    </source>
</evidence>
<sequence length="263" mass="28852">MSFARPLRGSCACHRNQYFIQAPDDATEVAQVLFGTDPSHRAAQANPLSAHIRVPLTWYHSATFAYFPDETASTIRRLYENPFEGHARRHFCGFCGTPLTYWSEQPRSEADYIHITLGSLCREDLGDLDDLGLIPSSPASEGETSELPTLPTRGGREPSQATAGAHQAPVAATSTSLQPVGRDTLSIPWIDSIVEGSSLGGRLKRTKGTRQSADGTTRVEWEIVEYNDEDNDDEAGSSSSNNGKRKLGDRDTNDDHMEGISRR</sequence>
<protein>
    <recommendedName>
        <fullName evidence="4">CENP-V/GFA domain-containing protein</fullName>
    </recommendedName>
</protein>
<dbReference type="AlphaFoldDB" id="A0A423XLZ4"/>
<dbReference type="InParanoid" id="A0A423XLZ4"/>
<feature type="region of interest" description="Disordered" evidence="1">
    <location>
        <begin position="131"/>
        <end position="179"/>
    </location>
</feature>
<dbReference type="EMBL" id="LKEB01000002">
    <property type="protein sequence ID" value="ROW17578.1"/>
    <property type="molecule type" value="Genomic_DNA"/>
</dbReference>
<accession>A0A423XLZ4</accession>
<dbReference type="Proteomes" id="UP000285146">
    <property type="component" value="Unassembled WGS sequence"/>
</dbReference>
<name>A0A423XLZ4_9PEZI</name>
<dbReference type="InterPro" id="IPR011057">
    <property type="entry name" value="Mss4-like_sf"/>
</dbReference>
<feature type="region of interest" description="Disordered" evidence="1">
    <location>
        <begin position="200"/>
        <end position="263"/>
    </location>
</feature>
<evidence type="ECO:0000313" key="3">
    <source>
        <dbReference type="Proteomes" id="UP000285146"/>
    </source>
</evidence>
<evidence type="ECO:0000256" key="1">
    <source>
        <dbReference type="SAM" id="MobiDB-lite"/>
    </source>
</evidence>
<dbReference type="SUPFAM" id="SSF51316">
    <property type="entry name" value="Mss4-like"/>
    <property type="match status" value="1"/>
</dbReference>
<feature type="compositionally biased region" description="Acidic residues" evidence="1">
    <location>
        <begin position="222"/>
        <end position="235"/>
    </location>
</feature>
<feature type="compositionally biased region" description="Basic and acidic residues" evidence="1">
    <location>
        <begin position="246"/>
        <end position="263"/>
    </location>
</feature>
<proteinExistence type="predicted"/>
<organism evidence="2 3">
    <name type="scientific">Cytospora leucostoma</name>
    <dbReference type="NCBI Taxonomy" id="1230097"/>
    <lineage>
        <taxon>Eukaryota</taxon>
        <taxon>Fungi</taxon>
        <taxon>Dikarya</taxon>
        <taxon>Ascomycota</taxon>
        <taxon>Pezizomycotina</taxon>
        <taxon>Sordariomycetes</taxon>
        <taxon>Sordariomycetidae</taxon>
        <taxon>Diaporthales</taxon>
        <taxon>Cytosporaceae</taxon>
        <taxon>Cytospora</taxon>
    </lineage>
</organism>